<gene>
    <name evidence="2" type="ORF">THAOC_01521</name>
</gene>
<evidence type="ECO:0000313" key="3">
    <source>
        <dbReference type="Proteomes" id="UP000266841"/>
    </source>
</evidence>
<feature type="compositionally biased region" description="Basic residues" evidence="1">
    <location>
        <begin position="62"/>
        <end position="71"/>
    </location>
</feature>
<proteinExistence type="predicted"/>
<dbReference type="EMBL" id="AGNL01001821">
    <property type="protein sequence ID" value="EJK76702.1"/>
    <property type="molecule type" value="Genomic_DNA"/>
</dbReference>
<accession>K0TQV4</accession>
<reference evidence="2 3" key="1">
    <citation type="journal article" date="2012" name="Genome Biol.">
        <title>Genome and low-iron response of an oceanic diatom adapted to chronic iron limitation.</title>
        <authorList>
            <person name="Lommer M."/>
            <person name="Specht M."/>
            <person name="Roy A.S."/>
            <person name="Kraemer L."/>
            <person name="Andreson R."/>
            <person name="Gutowska M.A."/>
            <person name="Wolf J."/>
            <person name="Bergner S.V."/>
            <person name="Schilhabel M.B."/>
            <person name="Klostermeier U.C."/>
            <person name="Beiko R.G."/>
            <person name="Rosenstiel P."/>
            <person name="Hippler M."/>
            <person name="Laroche J."/>
        </authorList>
    </citation>
    <scope>NUCLEOTIDE SEQUENCE [LARGE SCALE GENOMIC DNA]</scope>
    <source>
        <strain evidence="2 3">CCMP1005</strain>
    </source>
</reference>
<comment type="caution">
    <text evidence="2">The sequence shown here is derived from an EMBL/GenBank/DDBJ whole genome shotgun (WGS) entry which is preliminary data.</text>
</comment>
<keyword evidence="3" id="KW-1185">Reference proteome</keyword>
<feature type="non-terminal residue" evidence="2">
    <location>
        <position position="85"/>
    </location>
</feature>
<feature type="region of interest" description="Disordered" evidence="1">
    <location>
        <begin position="1"/>
        <end position="72"/>
    </location>
</feature>
<feature type="compositionally biased region" description="Polar residues" evidence="1">
    <location>
        <begin position="1"/>
        <end position="10"/>
    </location>
</feature>
<name>K0TQV4_THAOC</name>
<feature type="compositionally biased region" description="Basic and acidic residues" evidence="1">
    <location>
        <begin position="16"/>
        <end position="30"/>
    </location>
</feature>
<evidence type="ECO:0000313" key="2">
    <source>
        <dbReference type="EMBL" id="EJK76702.1"/>
    </source>
</evidence>
<sequence>MSLLSSGTSRRTMHSPPKDDYRHGTRRESTRPAVSGISGSVEERQSAPPSEIAAPHAPLGVRHTKEKKNHPRLINPALLHIDVNV</sequence>
<evidence type="ECO:0000256" key="1">
    <source>
        <dbReference type="SAM" id="MobiDB-lite"/>
    </source>
</evidence>
<protein>
    <submittedName>
        <fullName evidence="2">Uncharacterized protein</fullName>
    </submittedName>
</protein>
<dbReference type="AlphaFoldDB" id="K0TQV4"/>
<organism evidence="2 3">
    <name type="scientific">Thalassiosira oceanica</name>
    <name type="common">Marine diatom</name>
    <dbReference type="NCBI Taxonomy" id="159749"/>
    <lineage>
        <taxon>Eukaryota</taxon>
        <taxon>Sar</taxon>
        <taxon>Stramenopiles</taxon>
        <taxon>Ochrophyta</taxon>
        <taxon>Bacillariophyta</taxon>
        <taxon>Coscinodiscophyceae</taxon>
        <taxon>Thalassiosirophycidae</taxon>
        <taxon>Thalassiosirales</taxon>
        <taxon>Thalassiosiraceae</taxon>
        <taxon>Thalassiosira</taxon>
    </lineage>
</organism>
<dbReference type="Proteomes" id="UP000266841">
    <property type="component" value="Unassembled WGS sequence"/>
</dbReference>